<dbReference type="InterPro" id="IPR023346">
    <property type="entry name" value="Lysozyme-like_dom_sf"/>
</dbReference>
<evidence type="ECO:0000256" key="1">
    <source>
        <dbReference type="ARBA" id="ARBA00007734"/>
    </source>
</evidence>
<dbReference type="GO" id="GO:0000270">
    <property type="term" value="P:peptidoglycan metabolic process"/>
    <property type="evidence" value="ECO:0007669"/>
    <property type="project" value="InterPro"/>
</dbReference>
<dbReference type="EC" id="3.2.1.-" evidence="3"/>
<dbReference type="SUPFAM" id="SSF53955">
    <property type="entry name" value="Lysozyme-like"/>
    <property type="match status" value="1"/>
</dbReference>
<dbReference type="GO" id="GO:0016798">
    <property type="term" value="F:hydrolase activity, acting on glycosyl bonds"/>
    <property type="evidence" value="ECO:0007669"/>
    <property type="project" value="UniProtKB-KW"/>
</dbReference>
<dbReference type="EMBL" id="CACVAW010000040">
    <property type="protein sequence ID" value="CAA6810301.1"/>
    <property type="molecule type" value="Genomic_DNA"/>
</dbReference>
<dbReference type="Gene3D" id="1.10.530.10">
    <property type="match status" value="1"/>
</dbReference>
<proteinExistence type="inferred from homology"/>
<dbReference type="PANTHER" id="PTHR37423">
    <property type="entry name" value="SOLUBLE LYTIC MUREIN TRANSGLYCOSYLASE-RELATED"/>
    <property type="match status" value="1"/>
</dbReference>
<feature type="domain" description="Transglycosylase SLT" evidence="2">
    <location>
        <begin position="376"/>
        <end position="478"/>
    </location>
</feature>
<dbReference type="GO" id="GO:0008933">
    <property type="term" value="F:peptidoglycan lytic transglycosylase activity"/>
    <property type="evidence" value="ECO:0007669"/>
    <property type="project" value="InterPro"/>
</dbReference>
<accession>A0A6S6ST08</accession>
<dbReference type="PANTHER" id="PTHR37423:SF2">
    <property type="entry name" value="MEMBRANE-BOUND LYTIC MUREIN TRANSGLYCOSYLASE C"/>
    <property type="match status" value="1"/>
</dbReference>
<name>A0A6S6ST08_9BACT</name>
<dbReference type="GO" id="GO:0016020">
    <property type="term" value="C:membrane"/>
    <property type="evidence" value="ECO:0007669"/>
    <property type="project" value="InterPro"/>
</dbReference>
<dbReference type="InterPro" id="IPR000189">
    <property type="entry name" value="Transglyc_AS"/>
</dbReference>
<comment type="similarity">
    <text evidence="1">Belongs to the transglycosylase Slt family.</text>
</comment>
<sequence>MLLKTILLTVLSTYLLASSISLEFLKSKPKSFARDFYILEYMKQDISQDELEAAYSLVKRKNSKLFKEYAKKTKKQDVKNKAKCQKISAKSIIKLSPSCIVEGLNYKKAAVLSNKELMQVSKKLKTKDRLKSKTFYAMSRKDVFGYILKRNNTFFELFNNSYRSYKVKHLNKTIPLKYLNRLSTDKRFNKSIELIVANPVYDNLQNSLLNVNPKNQNFRATFLLGVNAIRLGYEVKALEFFDKALKKAYYQMDKDNIYFWQYLITKEQKYIDILNKSWDINMYSVIARQKSRIPFDNIYSSHCSSIKKPSIDILDPFAWIDIQKENKDLEKRVKAFKSCDELPHKAVFETKLNNYKKHFYVQPYKEHLMGVDPKRKALIYAIARQESRFIPASISHSYALGMMQFMPFLARATAKELEIKNFQLTDMFKPNIGYKFADHHLDYLEKHLEHPLYISYAYNGGIGFTTRMLKEDYFKNKKYEPYLSMELVPYKESRRYGKKVIANYVIYAGLLGEDLNLENILNELIKE</sequence>
<organism evidence="3">
    <name type="scientific">uncultured Campylobacterales bacterium</name>
    <dbReference type="NCBI Taxonomy" id="352960"/>
    <lineage>
        <taxon>Bacteria</taxon>
        <taxon>Pseudomonadati</taxon>
        <taxon>Campylobacterota</taxon>
        <taxon>Epsilonproteobacteria</taxon>
        <taxon>Campylobacterales</taxon>
        <taxon>environmental samples</taxon>
    </lineage>
</organism>
<dbReference type="AlphaFoldDB" id="A0A6S6ST08"/>
<keyword evidence="3" id="KW-0326">Glycosidase</keyword>
<dbReference type="CDD" id="cd13401">
    <property type="entry name" value="Slt70-like"/>
    <property type="match status" value="1"/>
</dbReference>
<evidence type="ECO:0000259" key="2">
    <source>
        <dbReference type="Pfam" id="PF01464"/>
    </source>
</evidence>
<reference evidence="3" key="1">
    <citation type="submission" date="2020-01" db="EMBL/GenBank/DDBJ databases">
        <authorList>
            <person name="Meier V. D."/>
            <person name="Meier V D."/>
        </authorList>
    </citation>
    <scope>NUCLEOTIDE SEQUENCE</scope>
    <source>
        <strain evidence="3">HLG_WM_MAG_12</strain>
    </source>
</reference>
<evidence type="ECO:0000313" key="3">
    <source>
        <dbReference type="EMBL" id="CAA6810301.1"/>
    </source>
</evidence>
<dbReference type="InterPro" id="IPR008258">
    <property type="entry name" value="Transglycosylase_SLT_dom_1"/>
</dbReference>
<gene>
    <name evidence="3" type="ORF">HELGO_WM5981</name>
</gene>
<keyword evidence="3" id="KW-0378">Hydrolase</keyword>
<dbReference type="PROSITE" id="PS00922">
    <property type="entry name" value="TRANSGLYCOSYLASE"/>
    <property type="match status" value="1"/>
</dbReference>
<protein>
    <submittedName>
        <fullName evidence="3">Soluble lytic murein transglycosylase (EC)</fullName>
        <ecNumber evidence="3">3.2.1.-</ecNumber>
    </submittedName>
</protein>
<dbReference type="Pfam" id="PF01464">
    <property type="entry name" value="SLT"/>
    <property type="match status" value="1"/>
</dbReference>